<gene>
    <name evidence="1" type="ORF">CIRG_09898</name>
</gene>
<dbReference type="EMBL" id="DS028101">
    <property type="protein sequence ID" value="KMP10217.1"/>
    <property type="molecule type" value="Genomic_DNA"/>
</dbReference>
<organism evidence="1 2">
    <name type="scientific">Coccidioides immitis RMSCC 2394</name>
    <dbReference type="NCBI Taxonomy" id="404692"/>
    <lineage>
        <taxon>Eukaryota</taxon>
        <taxon>Fungi</taxon>
        <taxon>Dikarya</taxon>
        <taxon>Ascomycota</taxon>
        <taxon>Pezizomycotina</taxon>
        <taxon>Eurotiomycetes</taxon>
        <taxon>Eurotiomycetidae</taxon>
        <taxon>Onygenales</taxon>
        <taxon>Onygenaceae</taxon>
        <taxon>Coccidioides</taxon>
    </lineage>
</organism>
<evidence type="ECO:0000313" key="1">
    <source>
        <dbReference type="EMBL" id="KMP10217.1"/>
    </source>
</evidence>
<dbReference type="Proteomes" id="UP000054565">
    <property type="component" value="Unassembled WGS sequence"/>
</dbReference>
<evidence type="ECO:0000313" key="2">
    <source>
        <dbReference type="Proteomes" id="UP000054565"/>
    </source>
</evidence>
<protein>
    <submittedName>
        <fullName evidence="1">Uncharacterized protein</fullName>
    </submittedName>
</protein>
<name>A0A0J7BIN0_COCIT</name>
<sequence length="117" mass="13494">MERLNAFLNGAGEGGNISLPQPQQPPTILLIDERRQLVKLIRQQTSNLSRHKIHKWWCLSMNLWVALQGRMKTQHRGKQKKRHLQASNSPCDFQETGMVQRGVLLWKPAYFAVVIPV</sequence>
<proteinExistence type="predicted"/>
<accession>A0A0J7BIN0</accession>
<dbReference type="AlphaFoldDB" id="A0A0J7BIN0"/>
<reference evidence="2" key="1">
    <citation type="journal article" date="2010" name="Genome Res.">
        <title>Population genomic sequencing of Coccidioides fungi reveals recent hybridization and transposon control.</title>
        <authorList>
            <person name="Neafsey D.E."/>
            <person name="Barker B.M."/>
            <person name="Sharpton T.J."/>
            <person name="Stajich J.E."/>
            <person name="Park D.J."/>
            <person name="Whiston E."/>
            <person name="Hung C.-Y."/>
            <person name="McMahan C."/>
            <person name="White J."/>
            <person name="Sykes S."/>
            <person name="Heiman D."/>
            <person name="Young S."/>
            <person name="Zeng Q."/>
            <person name="Abouelleil A."/>
            <person name="Aftuck L."/>
            <person name="Bessette D."/>
            <person name="Brown A."/>
            <person name="FitzGerald M."/>
            <person name="Lui A."/>
            <person name="Macdonald J.P."/>
            <person name="Priest M."/>
            <person name="Orbach M.J."/>
            <person name="Galgiani J.N."/>
            <person name="Kirkland T.N."/>
            <person name="Cole G.T."/>
            <person name="Birren B.W."/>
            <person name="Henn M.R."/>
            <person name="Taylor J.W."/>
            <person name="Rounsley S.D."/>
        </authorList>
    </citation>
    <scope>NUCLEOTIDE SEQUENCE [LARGE SCALE GENOMIC DNA]</scope>
    <source>
        <strain evidence="2">RMSCC 2394</strain>
    </source>
</reference>